<dbReference type="PANTHER" id="PTHR43806">
    <property type="entry name" value="PEPTIDASE S8"/>
    <property type="match status" value="1"/>
</dbReference>
<dbReference type="InterPro" id="IPR032109">
    <property type="entry name" value="Big_3_5"/>
</dbReference>
<dbReference type="InterPro" id="IPR050131">
    <property type="entry name" value="Peptidase_S8_subtilisin-like"/>
</dbReference>
<evidence type="ECO:0000256" key="1">
    <source>
        <dbReference type="ARBA" id="ARBA00011073"/>
    </source>
</evidence>
<feature type="region of interest" description="Disordered" evidence="7">
    <location>
        <begin position="580"/>
        <end position="605"/>
    </location>
</feature>
<gene>
    <name evidence="11" type="ORF">QRT04_10355</name>
</gene>
<dbReference type="RefSeq" id="WP_289455139.1">
    <property type="nucleotide sequence ID" value="NZ_JAUCGQ010000001.1"/>
</dbReference>
<keyword evidence="3 5" id="KW-0378">Hydrolase</keyword>
<dbReference type="InterPro" id="IPR036852">
    <property type="entry name" value="Peptidase_S8/S53_dom_sf"/>
</dbReference>
<dbReference type="InterPro" id="IPR013783">
    <property type="entry name" value="Ig-like_fold"/>
</dbReference>
<dbReference type="PROSITE" id="PS00138">
    <property type="entry name" value="SUBTILASE_SER"/>
    <property type="match status" value="1"/>
</dbReference>
<comment type="similarity">
    <text evidence="1 5 6">Belongs to the peptidase S8 family.</text>
</comment>
<keyword evidence="8" id="KW-0732">Signal</keyword>
<dbReference type="InterPro" id="IPR023827">
    <property type="entry name" value="Peptidase_S8_Asp-AS"/>
</dbReference>
<reference evidence="11 12" key="1">
    <citation type="submission" date="2023-06" db="EMBL/GenBank/DDBJ databases">
        <title>Cellulomonas sp. MW4 Whole genome sequence.</title>
        <authorList>
            <person name="Park S."/>
        </authorList>
    </citation>
    <scope>NUCLEOTIDE SEQUENCE [LARGE SCALE GENOMIC DNA]</scope>
    <source>
        <strain evidence="11 12">MW4</strain>
    </source>
</reference>
<evidence type="ECO:0000256" key="7">
    <source>
        <dbReference type="SAM" id="MobiDB-lite"/>
    </source>
</evidence>
<proteinExistence type="inferred from homology"/>
<protein>
    <submittedName>
        <fullName evidence="11">S8 family serine peptidase</fullName>
    </submittedName>
</protein>
<dbReference type="EMBL" id="JAUCGQ010000001">
    <property type="protein sequence ID" value="MDM7855330.1"/>
    <property type="molecule type" value="Genomic_DNA"/>
</dbReference>
<evidence type="ECO:0000259" key="10">
    <source>
        <dbReference type="Pfam" id="PF16640"/>
    </source>
</evidence>
<dbReference type="PROSITE" id="PS51892">
    <property type="entry name" value="SUBTILASE"/>
    <property type="match status" value="1"/>
</dbReference>
<evidence type="ECO:0000256" key="2">
    <source>
        <dbReference type="ARBA" id="ARBA00022670"/>
    </source>
</evidence>
<feature type="chain" id="PRO_5046941964" evidence="8">
    <location>
        <begin position="23"/>
        <end position="1297"/>
    </location>
</feature>
<dbReference type="InterPro" id="IPR034213">
    <property type="entry name" value="S8_Vpr-like"/>
</dbReference>
<sequence length="1297" mass="129675">MARRSVLSAVTALALTAAACTAGVSGAAATTDPAGAAAAAHRATIDPRLAHAKGQVTAFVRLDARSGRSVAAAGGSAAAVRAARAHTAAVAQDVVPHALTRQNARTAEPKRLGTTTNLVPGTLVTGDASDVRALAGDPDVVGIYRVTPKKVANAREDVFTGAVQAWSDAHATGRGVRIAVVDTGVDYTHADFGGPGTAPAYAQADANDGKNPLDPSLYDDSKLLGGYDFAGHTYDADAGDDGVEGTSLTPTPDPNPIDSPYQLENGNEGHGTHVAGIAAGYGVDAAGQTFTGDYATLGDISGWQIGPGTAPEAGIYAFKIFGDLGGSTSLTALALDRAADPNADGDLSDHVDVVNLSLGSDGGPADTADDLFVDQLSALGTLVVTAAGNAGDVQDVAGDPGNAQSALSVANSVGGPQDYDGVQVTAPASVARTYPAHNSAAYTGTVGASADVVLPDPANLAFDGCSPDDFTTAVRNRIAHRIVYLAWSDDAQQRACNSATRFDNAQDAGAVGVLLPGTQDVPDGVLGGNATLPGAELLPAAAAALQPALVEASQGGPAVHAQLGPQLAGAVVEDLAGDVLNPSSSRGDHGSLGRSGPDVAAPGTDVVSAASGAGTRAQSLTGTSMASPHVAGIAADVLQAHPGWTPAQVKAAIENTATHDVTTAKIGGLVYGPQRTGSGRVDALAAVTGSVIAYDSQRPAQVGVTFGVVPVGASGLTTSRTVTVTNLGDTDATYDTSFARSTTVGAASLTVSPGQVVVGAHRSATVTLTLHATPSTLTRDLDPTQQATQGGYAVDHVAQLTGRLVLTPTGATAPGELRVPVQAAPRPVSTLTTSAVHYANAASTTATLPVTGGGYSLGGGWRSLVTPLVFGATSPKLEDQDLSSSSASAVRSGDLRAVGWASNVPAVVAAHGPASAEQLAIGVQTDGDWASLGQAVNVIAEIDVDRDGLPDLELVVEKLLTANGAADVTLADTYDWSTGELVDSTPVNGLTGTTDTGVFDDDVLVATVHLGAAGIPVSARPAITVWTYSPLAPDGTQVVDVAPTFVANVGAPPYWFDRGVSGSFSFDGPRSLTVHRTAGATSGRLLVLAPGNAPSTRAQVVSLTVPPPTATTTRLTVGTPRTAGVALPLTATVSPTTATGTVAFYDGTRKLASATVHSGKATAGPKLAAGRHTLRAAFTPSSAAWRASSGTASVTVAKAASTTTASLTHRTARYGTRTSVVVKVAGHSVAPSGTVQVRQGSTVVASGKVTVSGTTGRVTIALPRTLTVGRHSLTVLYRGSSNAASSRTTVVYTVTRG</sequence>
<keyword evidence="4 5" id="KW-0720">Serine protease</keyword>
<organism evidence="11 12">
    <name type="scientific">Cellulomonas alba</name>
    <dbReference type="NCBI Taxonomy" id="3053467"/>
    <lineage>
        <taxon>Bacteria</taxon>
        <taxon>Bacillati</taxon>
        <taxon>Actinomycetota</taxon>
        <taxon>Actinomycetes</taxon>
        <taxon>Micrococcales</taxon>
        <taxon>Cellulomonadaceae</taxon>
        <taxon>Cellulomonas</taxon>
    </lineage>
</organism>
<feature type="region of interest" description="Disordered" evidence="7">
    <location>
        <begin position="235"/>
        <end position="255"/>
    </location>
</feature>
<evidence type="ECO:0000256" key="3">
    <source>
        <dbReference type="ARBA" id="ARBA00022801"/>
    </source>
</evidence>
<dbReference type="PROSITE" id="PS00136">
    <property type="entry name" value="SUBTILASE_ASP"/>
    <property type="match status" value="1"/>
</dbReference>
<dbReference type="PRINTS" id="PR00723">
    <property type="entry name" value="SUBTILISIN"/>
</dbReference>
<evidence type="ECO:0000259" key="9">
    <source>
        <dbReference type="Pfam" id="PF00082"/>
    </source>
</evidence>
<dbReference type="Gene3D" id="2.60.40.10">
    <property type="entry name" value="Immunoglobulins"/>
    <property type="match status" value="2"/>
</dbReference>
<evidence type="ECO:0000313" key="12">
    <source>
        <dbReference type="Proteomes" id="UP001529338"/>
    </source>
</evidence>
<dbReference type="Gene3D" id="3.40.50.200">
    <property type="entry name" value="Peptidase S8/S53 domain"/>
    <property type="match status" value="2"/>
</dbReference>
<evidence type="ECO:0000256" key="4">
    <source>
        <dbReference type="ARBA" id="ARBA00022825"/>
    </source>
</evidence>
<evidence type="ECO:0000256" key="5">
    <source>
        <dbReference type="PROSITE-ProRule" id="PRU01240"/>
    </source>
</evidence>
<keyword evidence="12" id="KW-1185">Reference proteome</keyword>
<dbReference type="SUPFAM" id="SSF52743">
    <property type="entry name" value="Subtilisin-like"/>
    <property type="match status" value="1"/>
</dbReference>
<feature type="active site" description="Charge relay system" evidence="5">
    <location>
        <position position="270"/>
    </location>
</feature>
<comment type="caution">
    <text evidence="11">The sequence shown here is derived from an EMBL/GenBank/DDBJ whole genome shotgun (WGS) entry which is preliminary data.</text>
</comment>
<dbReference type="InterPro" id="IPR015500">
    <property type="entry name" value="Peptidase_S8_subtilisin-rel"/>
</dbReference>
<feature type="domain" description="Peptidase S8/S53" evidence="9">
    <location>
        <begin position="173"/>
        <end position="659"/>
    </location>
</feature>
<dbReference type="CDD" id="cd07474">
    <property type="entry name" value="Peptidases_S8_subtilisin_Vpr-like"/>
    <property type="match status" value="1"/>
</dbReference>
<evidence type="ECO:0000256" key="8">
    <source>
        <dbReference type="SAM" id="SignalP"/>
    </source>
</evidence>
<dbReference type="Pfam" id="PF16640">
    <property type="entry name" value="Big_3_5"/>
    <property type="match status" value="1"/>
</dbReference>
<dbReference type="PROSITE" id="PS00137">
    <property type="entry name" value="SUBTILASE_HIS"/>
    <property type="match status" value="1"/>
</dbReference>
<feature type="active site" description="Charge relay system" evidence="5">
    <location>
        <position position="624"/>
    </location>
</feature>
<keyword evidence="2 5" id="KW-0645">Protease</keyword>
<evidence type="ECO:0000313" key="11">
    <source>
        <dbReference type="EMBL" id="MDM7855330.1"/>
    </source>
</evidence>
<dbReference type="InterPro" id="IPR000209">
    <property type="entry name" value="Peptidase_S8/S53_dom"/>
</dbReference>
<feature type="active site" description="Charge relay system" evidence="5">
    <location>
        <position position="182"/>
    </location>
</feature>
<dbReference type="Pfam" id="PF00082">
    <property type="entry name" value="Peptidase_S8"/>
    <property type="match status" value="1"/>
</dbReference>
<dbReference type="InterPro" id="IPR023828">
    <property type="entry name" value="Peptidase_S8_Ser-AS"/>
</dbReference>
<feature type="domain" description="Bacterial Ig-like" evidence="10">
    <location>
        <begin position="1117"/>
        <end position="1197"/>
    </location>
</feature>
<evidence type="ECO:0000256" key="6">
    <source>
        <dbReference type="RuleBase" id="RU003355"/>
    </source>
</evidence>
<dbReference type="PANTHER" id="PTHR43806:SF11">
    <property type="entry name" value="CEREVISIN-RELATED"/>
    <property type="match status" value="1"/>
</dbReference>
<feature type="signal peptide" evidence="8">
    <location>
        <begin position="1"/>
        <end position="22"/>
    </location>
</feature>
<name>A0ABT7SGM8_9CELL</name>
<dbReference type="InterPro" id="IPR022398">
    <property type="entry name" value="Peptidase_S8_His-AS"/>
</dbReference>
<accession>A0ABT7SGM8</accession>
<dbReference type="Proteomes" id="UP001529338">
    <property type="component" value="Unassembled WGS sequence"/>
</dbReference>
<dbReference type="PROSITE" id="PS51257">
    <property type="entry name" value="PROKAR_LIPOPROTEIN"/>
    <property type="match status" value="1"/>
</dbReference>